<feature type="binding site" evidence="3">
    <location>
        <begin position="678"/>
        <end position="685"/>
    </location>
    <ligand>
        <name>ATP</name>
        <dbReference type="ChEBI" id="CHEBI:30616"/>
    </ligand>
</feature>
<dbReference type="CDD" id="cd01127">
    <property type="entry name" value="TrwB_TraG_TraD_VirD4"/>
    <property type="match status" value="1"/>
</dbReference>
<keyword evidence="5" id="KW-0472">Membrane</keyword>
<evidence type="ECO:0000256" key="3">
    <source>
        <dbReference type="PROSITE-ProRule" id="PRU00289"/>
    </source>
</evidence>
<evidence type="ECO:0000256" key="4">
    <source>
        <dbReference type="SAM" id="Coils"/>
    </source>
</evidence>
<evidence type="ECO:0000313" key="7">
    <source>
        <dbReference type="EMBL" id="RLV56878.1"/>
    </source>
</evidence>
<dbReference type="Gene3D" id="3.40.50.300">
    <property type="entry name" value="P-loop containing nucleotide triphosphate hydrolases"/>
    <property type="match status" value="4"/>
</dbReference>
<organism evidence="7 8">
    <name type="scientific">Aeromicrobium phragmitis</name>
    <dbReference type="NCBI Taxonomy" id="2478914"/>
    <lineage>
        <taxon>Bacteria</taxon>
        <taxon>Bacillati</taxon>
        <taxon>Actinomycetota</taxon>
        <taxon>Actinomycetes</taxon>
        <taxon>Propionibacteriales</taxon>
        <taxon>Nocardioidaceae</taxon>
        <taxon>Aeromicrobium</taxon>
    </lineage>
</organism>
<evidence type="ECO:0000256" key="1">
    <source>
        <dbReference type="ARBA" id="ARBA00022741"/>
    </source>
</evidence>
<sequence length="1483" mass="159159">MRVEITVVNTRVGAARDLLIDAEDSTPVSDVIDQVLTAMGEATASASVVSLDARRQGRVTSAATDVYLRGEPLDPAQPFAESGITVGSLLSLGDPAASIVDEPEGLVELRVVAGPGAGAVHRLSMGEVTIGSDRTCAVRLDDGRIPPVVAHVEVDARGHVRVRATEGAGEVLAELFPLADSPLSLDRAPLEESAQDWPVGAQLAIGQSLFELEEVTAPDAALEPSAEPGWLDYNRPPRLLAPERQTKFRLPAEPKEQSRSGLPWLTMMMPIIMGVSLALIFQRWYMLTMAVFSPMMLLGSYIQGKKQGKTSYRQQLAEYRQKKADVEADVEQAVVDERLARRLEAPDPALTLLIAHGPRSRLWERRTDDPDYLSLRLGVGDLPSEVTVDDPNQLEHRRSSQRTAFDVPITVSLRDRGVIGIAGYDDLPRRLAMWAVAQIATLQSPHDTQLYVLTSGEQASAWEWMRWLPHARPQEGQDTVVTLGLDTETSARRVAELSAILAARQQATSKVGSKLQAPDIVVVFDGARRLRSLPGVVSLLKQGPKLGIYAICLDSDERLLPEEASAVVVETQQGITLRQQRTTVVDNITPDLVEDEWLDRVSRALAPLRDISGGDDDAVLPTAARLTEVLGIEPPTPEQIRTRWLLQPRSTEATVGVSLDGPFAIDLRRDGPHGLVAGTTGAGKSELLQTIVASLAVANRPDGMTFVLVDYKGGAAFKDCVDLPHTVGMVTDLDTHLVERALVSLGAELTRREHLLGDAGAKDLEDYVDLQAKRPELAPIPRLLIVIDEFASLARELPDFVAGLVNIAQRGRSLGIHLILATQRPSGVVSPEIRANTNLRIALRVTDASESNDVIDAPDAGKIAKSTPGRAYVRLGANSLVPFQSGRVGGRRPGVANAQAAAPWITRLELHALPQPAPVKPKVEVTDDAEITDLTVLVSAIREANGALGIPEQHSPWLPALTTDVRLSELLAQPTTASRGDIAALPFGMEDIPAQQARRPATIDLADFSHLAVVGGPRSGRSQALRAIAGSIAELTSPADVHLYALDCGNGALLPLADVPHCGAVVQRIQPDRANRLFARLSAELRRRQELLAASGYADLDELRAADDVAERPPHIVFMIDRWEGFLGALADADNGALQDQIFTFLREGASAGLHLIITGDRQLVNARMGSLLENKIGLRLPDRADWSLLGLQPRTMPEEIPDGRAFRSESGIELQIALLDGDPGGQSQGAALRAMAAAARDRHASVPREQRPFRVDVLPTRITVDEALRLVEPDPLPPLWALAGVGGDELTALGLDLARTPVAIVGGPPRSGRSTVLLSLAESLLRGGAELVVATPRPSPLRALEGREGVRAVLTDTDLDEATLAPLMDGDGHVVLIVDDAELLKDIPAKDYLKSLQRRAADLGRAIVIGGDSSEIGSGFSGWQVDMKGRQGVVTAAQSSTDSELIGVRIPRSSIGQQAQAGRVLAHLGDGVLRTLQVPTAE</sequence>
<dbReference type="SMART" id="SM00382">
    <property type="entry name" value="AAA"/>
    <property type="match status" value="3"/>
</dbReference>
<keyword evidence="5" id="KW-0812">Transmembrane</keyword>
<dbReference type="Gene3D" id="2.60.200.20">
    <property type="match status" value="1"/>
</dbReference>
<evidence type="ECO:0000313" key="8">
    <source>
        <dbReference type="Proteomes" id="UP000282515"/>
    </source>
</evidence>
<keyword evidence="4" id="KW-0175">Coiled coil</keyword>
<dbReference type="Pfam" id="PF01580">
    <property type="entry name" value="FtsK_SpoIIIE"/>
    <property type="match status" value="2"/>
</dbReference>
<dbReference type="OrthoDB" id="9807790at2"/>
<dbReference type="InterPro" id="IPR027417">
    <property type="entry name" value="P-loop_NTPase"/>
</dbReference>
<comment type="caution">
    <text evidence="7">The sequence shown here is derived from an EMBL/GenBank/DDBJ whole genome shotgun (WGS) entry which is preliminary data.</text>
</comment>
<feature type="domain" description="FtsK" evidence="6">
    <location>
        <begin position="660"/>
        <end position="852"/>
    </location>
</feature>
<keyword evidence="1 3" id="KW-0547">Nucleotide-binding</keyword>
<reference evidence="7 8" key="1">
    <citation type="submission" date="2018-10" db="EMBL/GenBank/DDBJ databases">
        <title>Aeromicrobium sp. 9W16Y-2 whole genome shotgun sequence.</title>
        <authorList>
            <person name="Li F."/>
        </authorList>
    </citation>
    <scope>NUCLEOTIDE SEQUENCE [LARGE SCALE GENOMIC DNA]</scope>
    <source>
        <strain evidence="7 8">9W16Y-2</strain>
    </source>
</reference>
<proteinExistence type="predicted"/>
<feature type="domain" description="FtsK" evidence="6">
    <location>
        <begin position="998"/>
        <end position="1192"/>
    </location>
</feature>
<keyword evidence="8" id="KW-1185">Reference proteome</keyword>
<keyword evidence="2 3" id="KW-0067">ATP-binding</keyword>
<evidence type="ECO:0000256" key="2">
    <source>
        <dbReference type="ARBA" id="ARBA00022840"/>
    </source>
</evidence>
<feature type="transmembrane region" description="Helical" evidence="5">
    <location>
        <begin position="261"/>
        <end position="279"/>
    </location>
</feature>
<keyword evidence="7" id="KW-0132">Cell division</keyword>
<keyword evidence="7" id="KW-0131">Cell cycle</keyword>
<dbReference type="GO" id="GO:0005524">
    <property type="term" value="F:ATP binding"/>
    <property type="evidence" value="ECO:0007669"/>
    <property type="project" value="UniProtKB-UniRule"/>
</dbReference>
<accession>A0A3L8PQZ0</accession>
<gene>
    <name evidence="7" type="ORF">D9V41_03655</name>
</gene>
<protein>
    <submittedName>
        <fullName evidence="7">Cell division protein FtsK</fullName>
    </submittedName>
</protein>
<dbReference type="EMBL" id="RDBF01000002">
    <property type="protein sequence ID" value="RLV56878.1"/>
    <property type="molecule type" value="Genomic_DNA"/>
</dbReference>
<feature type="coiled-coil region" evidence="4">
    <location>
        <begin position="309"/>
        <end position="336"/>
    </location>
</feature>
<dbReference type="RefSeq" id="WP_121793179.1">
    <property type="nucleotide sequence ID" value="NZ_RDBF01000002.1"/>
</dbReference>
<dbReference type="GO" id="GO:0051301">
    <property type="term" value="P:cell division"/>
    <property type="evidence" value="ECO:0007669"/>
    <property type="project" value="UniProtKB-KW"/>
</dbReference>
<evidence type="ECO:0000256" key="5">
    <source>
        <dbReference type="SAM" id="Phobius"/>
    </source>
</evidence>
<evidence type="ECO:0000259" key="6">
    <source>
        <dbReference type="PROSITE" id="PS50901"/>
    </source>
</evidence>
<dbReference type="GO" id="GO:0003677">
    <property type="term" value="F:DNA binding"/>
    <property type="evidence" value="ECO:0007669"/>
    <property type="project" value="InterPro"/>
</dbReference>
<dbReference type="PROSITE" id="PS50901">
    <property type="entry name" value="FTSK"/>
    <property type="match status" value="2"/>
</dbReference>
<dbReference type="InterPro" id="IPR050206">
    <property type="entry name" value="FtsK/SpoIIIE/SftA"/>
</dbReference>
<dbReference type="PANTHER" id="PTHR22683">
    <property type="entry name" value="SPORULATION PROTEIN RELATED"/>
    <property type="match status" value="1"/>
</dbReference>
<keyword evidence="5" id="KW-1133">Transmembrane helix</keyword>
<dbReference type="SUPFAM" id="SSF52540">
    <property type="entry name" value="P-loop containing nucleoside triphosphate hydrolases"/>
    <property type="match status" value="2"/>
</dbReference>
<dbReference type="InterPro" id="IPR003593">
    <property type="entry name" value="AAA+_ATPase"/>
</dbReference>
<dbReference type="PANTHER" id="PTHR22683:SF1">
    <property type="entry name" value="TYPE VII SECRETION SYSTEM PROTEIN ESSC"/>
    <property type="match status" value="1"/>
</dbReference>
<dbReference type="Proteomes" id="UP000282515">
    <property type="component" value="Unassembled WGS sequence"/>
</dbReference>
<name>A0A3L8PQZ0_9ACTN</name>
<feature type="binding site" evidence="3">
    <location>
        <begin position="1015"/>
        <end position="1022"/>
    </location>
    <ligand>
        <name>ATP</name>
        <dbReference type="ChEBI" id="CHEBI:30616"/>
    </ligand>
</feature>
<dbReference type="InterPro" id="IPR002543">
    <property type="entry name" value="FtsK_dom"/>
</dbReference>
<dbReference type="CDD" id="cd00060">
    <property type="entry name" value="FHA"/>
    <property type="match status" value="1"/>
</dbReference>